<feature type="transmembrane region" description="Helical" evidence="11">
    <location>
        <begin position="358"/>
        <end position="382"/>
    </location>
</feature>
<reference evidence="14 15" key="1">
    <citation type="submission" date="2016-07" db="EMBL/GenBank/DDBJ databases">
        <title>Pervasive Adenine N6-methylation of Active Genes in Fungi.</title>
        <authorList>
            <consortium name="DOE Joint Genome Institute"/>
            <person name="Mondo S.J."/>
            <person name="Dannebaum R.O."/>
            <person name="Kuo R.C."/>
            <person name="Labutti K."/>
            <person name="Haridas S."/>
            <person name="Kuo A."/>
            <person name="Salamov A."/>
            <person name="Ahrendt S.R."/>
            <person name="Lipzen A."/>
            <person name="Sullivan W."/>
            <person name="Andreopoulos W.B."/>
            <person name="Clum A."/>
            <person name="Lindquist E."/>
            <person name="Daum C."/>
            <person name="Ramamoorthy G.K."/>
            <person name="Gryganskyi A."/>
            <person name="Culley D."/>
            <person name="Magnuson J.K."/>
            <person name="James T.Y."/>
            <person name="O'Malley M.A."/>
            <person name="Stajich J.E."/>
            <person name="Spatafora J.W."/>
            <person name="Visel A."/>
            <person name="Grigoriev I.V."/>
        </authorList>
    </citation>
    <scope>NUCLEOTIDE SEQUENCE [LARGE SCALE GENOMIC DNA]</scope>
    <source>
        <strain evidence="14 15">12-1054</strain>
    </source>
</reference>
<dbReference type="GO" id="GO:0140359">
    <property type="term" value="F:ABC-type transporter activity"/>
    <property type="evidence" value="ECO:0007669"/>
    <property type="project" value="InterPro"/>
</dbReference>
<dbReference type="OMA" id="RRRYILW"/>
<evidence type="ECO:0000256" key="2">
    <source>
        <dbReference type="ARBA" id="ARBA00004308"/>
    </source>
</evidence>
<evidence type="ECO:0000256" key="8">
    <source>
        <dbReference type="ARBA" id="ARBA00022989"/>
    </source>
</evidence>
<dbReference type="GeneID" id="63786295"/>
<gene>
    <name evidence="14" type="ORF">BCR37DRAFT_381441</name>
</gene>
<keyword evidence="15" id="KW-1185">Reference proteome</keyword>
<dbReference type="GO" id="GO:0012505">
    <property type="term" value="C:endomembrane system"/>
    <property type="evidence" value="ECO:0007669"/>
    <property type="project" value="UniProtKB-SubCell"/>
</dbReference>
<evidence type="ECO:0000256" key="1">
    <source>
        <dbReference type="ARBA" id="ARBA00004141"/>
    </source>
</evidence>
<dbReference type="PROSITE" id="PS50929">
    <property type="entry name" value="ABC_TM1F"/>
    <property type="match status" value="2"/>
</dbReference>
<keyword evidence="8 11" id="KW-1133">Transmembrane helix</keyword>
<evidence type="ECO:0000256" key="10">
    <source>
        <dbReference type="ARBA" id="ARBA00023180"/>
    </source>
</evidence>
<feature type="transmembrane region" description="Helical" evidence="11">
    <location>
        <begin position="123"/>
        <end position="143"/>
    </location>
</feature>
<evidence type="ECO:0000256" key="11">
    <source>
        <dbReference type="SAM" id="Phobius"/>
    </source>
</evidence>
<feature type="transmembrane region" description="Helical" evidence="11">
    <location>
        <begin position="1252"/>
        <end position="1271"/>
    </location>
</feature>
<feature type="transmembrane region" description="Helical" evidence="11">
    <location>
        <begin position="1163"/>
        <end position="1183"/>
    </location>
</feature>
<feature type="domain" description="ABC transporter" evidence="12">
    <location>
        <begin position="1342"/>
        <end position="1588"/>
    </location>
</feature>
<evidence type="ECO:0008006" key="16">
    <source>
        <dbReference type="Google" id="ProtNLM"/>
    </source>
</evidence>
<dbReference type="PANTHER" id="PTHR24223">
    <property type="entry name" value="ATP-BINDING CASSETTE SUB-FAMILY C"/>
    <property type="match status" value="1"/>
</dbReference>
<keyword evidence="4 11" id="KW-0812">Transmembrane</keyword>
<dbReference type="PANTHER" id="PTHR24223:SF353">
    <property type="entry name" value="ABC TRANSPORTER ATP-BINDING PROTEIN_PERMEASE VMR1-RELATED"/>
    <property type="match status" value="1"/>
</dbReference>
<dbReference type="CDD" id="cd18604">
    <property type="entry name" value="ABC_6TM_VMR1_D2_like"/>
    <property type="match status" value="1"/>
</dbReference>
<evidence type="ECO:0000256" key="7">
    <source>
        <dbReference type="ARBA" id="ARBA00022840"/>
    </source>
</evidence>
<feature type="transmembrane region" description="Helical" evidence="11">
    <location>
        <begin position="46"/>
        <end position="68"/>
    </location>
</feature>
<dbReference type="InterPro" id="IPR011527">
    <property type="entry name" value="ABC1_TM_dom"/>
</dbReference>
<organism evidence="14 15">
    <name type="scientific">Protomyces lactucae-debilis</name>
    <dbReference type="NCBI Taxonomy" id="2754530"/>
    <lineage>
        <taxon>Eukaryota</taxon>
        <taxon>Fungi</taxon>
        <taxon>Dikarya</taxon>
        <taxon>Ascomycota</taxon>
        <taxon>Taphrinomycotina</taxon>
        <taxon>Taphrinomycetes</taxon>
        <taxon>Taphrinales</taxon>
        <taxon>Protomycetaceae</taxon>
        <taxon>Protomyces</taxon>
    </lineage>
</organism>
<comment type="subcellular location">
    <subcellularLocation>
        <location evidence="2">Endomembrane system</location>
    </subcellularLocation>
    <subcellularLocation>
        <location evidence="1">Membrane</location>
        <topology evidence="1">Multi-pass membrane protein</topology>
    </subcellularLocation>
</comment>
<dbReference type="InterPro" id="IPR003593">
    <property type="entry name" value="AAA+_ATPase"/>
</dbReference>
<evidence type="ECO:0000259" key="13">
    <source>
        <dbReference type="PROSITE" id="PS50929"/>
    </source>
</evidence>
<comment type="caution">
    <text evidence="14">The sequence shown here is derived from an EMBL/GenBank/DDBJ whole genome shotgun (WGS) entry which is preliminary data.</text>
</comment>
<keyword evidence="6" id="KW-0547">Nucleotide-binding</keyword>
<dbReference type="GO" id="GO:0005524">
    <property type="term" value="F:ATP binding"/>
    <property type="evidence" value="ECO:0007669"/>
    <property type="project" value="UniProtKB-KW"/>
</dbReference>
<dbReference type="Pfam" id="PF00664">
    <property type="entry name" value="ABC_membrane"/>
    <property type="match status" value="2"/>
</dbReference>
<evidence type="ECO:0000256" key="6">
    <source>
        <dbReference type="ARBA" id="ARBA00022741"/>
    </source>
</evidence>
<dbReference type="InterPro" id="IPR036640">
    <property type="entry name" value="ABC1_TM_sf"/>
</dbReference>
<feature type="transmembrane region" description="Helical" evidence="11">
    <location>
        <begin position="253"/>
        <end position="273"/>
    </location>
</feature>
<keyword evidence="5" id="KW-0677">Repeat</keyword>
<dbReference type="FunFam" id="3.40.50.300:FF:000825">
    <property type="entry name" value="ABC bile acid transporter"/>
    <property type="match status" value="1"/>
</dbReference>
<evidence type="ECO:0000259" key="12">
    <source>
        <dbReference type="PROSITE" id="PS50893"/>
    </source>
</evidence>
<dbReference type="PROSITE" id="PS50893">
    <property type="entry name" value="ABC_TRANSPORTER_2"/>
    <property type="match status" value="2"/>
</dbReference>
<feature type="transmembrane region" description="Helical" evidence="11">
    <location>
        <begin position="179"/>
        <end position="196"/>
    </location>
</feature>
<evidence type="ECO:0000256" key="3">
    <source>
        <dbReference type="ARBA" id="ARBA00022448"/>
    </source>
</evidence>
<evidence type="ECO:0000256" key="9">
    <source>
        <dbReference type="ARBA" id="ARBA00023136"/>
    </source>
</evidence>
<feature type="domain" description="ABC transporter" evidence="12">
    <location>
        <begin position="655"/>
        <end position="895"/>
    </location>
</feature>
<feature type="transmembrane region" description="Helical" evidence="11">
    <location>
        <begin position="1136"/>
        <end position="1157"/>
    </location>
</feature>
<dbReference type="GO" id="GO:0016887">
    <property type="term" value="F:ATP hydrolysis activity"/>
    <property type="evidence" value="ECO:0007669"/>
    <property type="project" value="InterPro"/>
</dbReference>
<feature type="transmembrane region" description="Helical" evidence="11">
    <location>
        <begin position="216"/>
        <end position="233"/>
    </location>
</feature>
<feature type="transmembrane region" description="Helical" evidence="11">
    <location>
        <begin position="1063"/>
        <end position="1085"/>
    </location>
</feature>
<dbReference type="InterPro" id="IPR050173">
    <property type="entry name" value="ABC_transporter_C-like"/>
</dbReference>
<dbReference type="CDD" id="cd18596">
    <property type="entry name" value="ABC_6TM_VMR1_D1_like"/>
    <property type="match status" value="1"/>
</dbReference>
<dbReference type="InterPro" id="IPR003439">
    <property type="entry name" value="ABC_transporter-like_ATP-bd"/>
</dbReference>
<proteinExistence type="predicted"/>
<dbReference type="CDD" id="cd03244">
    <property type="entry name" value="ABCC_MRP_domain2"/>
    <property type="match status" value="1"/>
</dbReference>
<evidence type="ECO:0000256" key="5">
    <source>
        <dbReference type="ARBA" id="ARBA00022737"/>
    </source>
</evidence>
<dbReference type="SMART" id="SM00382">
    <property type="entry name" value="AAA"/>
    <property type="match status" value="2"/>
</dbReference>
<feature type="domain" description="ABC transmembrane type-1" evidence="13">
    <location>
        <begin position="323"/>
        <end position="611"/>
    </location>
</feature>
<dbReference type="PROSITE" id="PS00211">
    <property type="entry name" value="ABC_TRANSPORTER_1"/>
    <property type="match status" value="2"/>
</dbReference>
<dbReference type="InterPro" id="IPR017871">
    <property type="entry name" value="ABC_transporter-like_CS"/>
</dbReference>
<dbReference type="InterPro" id="IPR027417">
    <property type="entry name" value="P-loop_NTPase"/>
</dbReference>
<dbReference type="SUPFAM" id="SSF52540">
    <property type="entry name" value="P-loop containing nucleoside triphosphate hydrolases"/>
    <property type="match status" value="2"/>
</dbReference>
<feature type="transmembrane region" description="Helical" evidence="11">
    <location>
        <begin position="317"/>
        <end position="338"/>
    </location>
</feature>
<dbReference type="FunFam" id="1.20.1560.10:FF:000054">
    <property type="entry name" value="ABC bile acid transporter"/>
    <property type="match status" value="1"/>
</dbReference>
<dbReference type="CDD" id="cd03250">
    <property type="entry name" value="ABCC_MRP_domain1"/>
    <property type="match status" value="1"/>
</dbReference>
<feature type="transmembrane region" description="Helical" evidence="11">
    <location>
        <begin position="465"/>
        <end position="487"/>
    </location>
</feature>
<protein>
    <recommendedName>
        <fullName evidence="16">P-loop containing nucleoside triphosphate hydrolase protein</fullName>
    </recommendedName>
</protein>
<dbReference type="Gene3D" id="3.40.50.300">
    <property type="entry name" value="P-loop containing nucleotide triphosphate hydrolases"/>
    <property type="match status" value="2"/>
</dbReference>
<dbReference type="FunFam" id="3.40.50.300:FF:000565">
    <property type="entry name" value="ABC bile acid transporter"/>
    <property type="match status" value="1"/>
</dbReference>
<sequence length="1613" mass="180503">MISTRSSIQDQPAERPSAMHFPSCHGRIWRVDDFSKCIRNNYIKTLIPGAILLLSLLFLTAALIRHFAESRSRDYQHVDSSSIDTDLSDADEAEIFARASHKLPHVTSNEYYERPSTERVTKAVEILAAAGLVALHITCAVLLKHQRASIVKAVFWVYVLALVTIKNLRLLGASWTRTLFTHIVLLMFLTFPLAFFELRSAILRQPKQVRMVAESINFALVSILLLISITYRFREEPYRKVSQKGLPPTQEPLASLFSIAAFNWVNPVIWNGYFKAHTMENVWDLRHDDYAQEVLGNFTTMKKASNLTIQLFKHFKGLLLTQAVWALLFSIFTFAPTLLLKKILEYLEDPQDTPRGVAWLYCAGLLIGSIFSTVGNGQALFIGRRICIRLRAIIIGEVYAKALRRKDVSAQGDGDADDGQANNGQIINLMAIDAFKVSEICAYLHYLIASVPIELTIAIGLLYSILGWSAAAGILAMIFLLPLNYYISKQFSTIQEELMKTTDIRINRMNELLNSIRIIKYFAWEESFKKDINECRAAELKQLRRRFIMFSISSLTWNASPVLITLLTFFTYTKLAHHDLTASVAFTSLSLFNVLRSPLDQLADMITNVLQSKVSLDRVSAFLSEEETKKYDHLKKPKSTEGPKIGFVKGTFTWASQKDLDTQSNTTAFQIKDLSIEFPVGELSIVSGPTGSGKTSLLMALLGEMTPLKGDAFLPGPRNREDATILPGSELTDSVAYCAQQAWLLNDTIRSNILFASEYDAVRYERVIKACALSRDLDILDHGDQTLIGEKGIALSGGQKQRVSLARALYSRARHLLLDDCLSAVDSHTAKWIFRHGLTGELVEHRTRILVTHNVALCLPEAAFVVVLENGKLLDQGRPSDVVERGSLGHDDEALKSAVSVANSRAGSVAPSRIPSQVRITDVVEEQQGDVIVDALEAKKLQDMAKANAQSQEETRAIGSVKWSVYGKYTKALGSFPFWTLMSASFLAQRGLDVLQSYWTREWASSYATRHVTSVLVQARGPETAPQPFFLWQTAREIVSLTLQTTDFSEMKKKVRDNENLNYYLGIYALIAFFFCVATFARIVIVSFGSIRASKNIHEQLLDRIVHAKARFLDKTPMGQILNRFSKDLETIDQELAMIALAFLHDALTITMTVIIITLITPGFLIAGVVITALYTVIGAFYIRSSRELKRLESVTRSPIYQHFGETLAGVVTIRAYGDNLRFIRDNLDNIDTNNRPFYYLWALNRWLSVRVDLGGALVSFFAAVFVILNVDRLDAGLAGISLTYAISFTDHILWCVRLYSMLEMSMNSVERIDEYLEVEQEAPAIVEAHRVPAGWPSKGVIEVENLVLQYAPELPAVIRDVSFKVEAGAKIGIVGRTGAGKSTIATAFFRLIEPTSGRITVDGIDITKIGLRELRQGLTIIPQDPTLFQRTLRYNLDPFGEHTDSEIFEALRRVHLIGESSASSVAQGGDENINVFFNLDTQIAEGGNNLSQGQKQLLCLARALLRMPRVILMDESTASVDHLTDAKIQKTIRHNFKHSSILTIAHRLRSIVDYDKILVLDAGELREFNHPHLLLQGKDSVFREMCEASGEYDVLCDMAKQAFEKGPLVDLA</sequence>
<dbReference type="RefSeq" id="XP_040724130.1">
    <property type="nucleotide sequence ID" value="XM_040869696.1"/>
</dbReference>
<evidence type="ECO:0000313" key="14">
    <source>
        <dbReference type="EMBL" id="ORY79996.1"/>
    </source>
</evidence>
<dbReference type="Pfam" id="PF00005">
    <property type="entry name" value="ABC_tran"/>
    <property type="match status" value="2"/>
</dbReference>
<keyword evidence="10" id="KW-0325">Glycoprotein</keyword>
<dbReference type="Proteomes" id="UP000193685">
    <property type="component" value="Unassembled WGS sequence"/>
</dbReference>
<evidence type="ECO:0000313" key="15">
    <source>
        <dbReference type="Proteomes" id="UP000193685"/>
    </source>
</evidence>
<dbReference type="Gene3D" id="1.20.1560.10">
    <property type="entry name" value="ABC transporter type 1, transmembrane domain"/>
    <property type="match status" value="2"/>
</dbReference>
<keyword evidence="3" id="KW-0813">Transport</keyword>
<feature type="domain" description="ABC transmembrane type-1" evidence="13">
    <location>
        <begin position="981"/>
        <end position="1305"/>
    </location>
</feature>
<dbReference type="OrthoDB" id="6500128at2759"/>
<accession>A0A1Y2F9J5</accession>
<keyword evidence="7" id="KW-0067">ATP-binding</keyword>
<dbReference type="SUPFAM" id="SSF90123">
    <property type="entry name" value="ABC transporter transmembrane region"/>
    <property type="match status" value="2"/>
</dbReference>
<keyword evidence="9 11" id="KW-0472">Membrane</keyword>
<feature type="transmembrane region" description="Helical" evidence="11">
    <location>
        <begin position="440"/>
        <end position="459"/>
    </location>
</feature>
<evidence type="ECO:0000256" key="4">
    <source>
        <dbReference type="ARBA" id="ARBA00022692"/>
    </source>
</evidence>
<feature type="transmembrane region" description="Helical" evidence="11">
    <location>
        <begin position="547"/>
        <end position="572"/>
    </location>
</feature>
<dbReference type="GO" id="GO:0000329">
    <property type="term" value="C:fungal-type vacuole membrane"/>
    <property type="evidence" value="ECO:0007669"/>
    <property type="project" value="TreeGrafter"/>
</dbReference>
<dbReference type="EMBL" id="MCFI01000014">
    <property type="protein sequence ID" value="ORY79996.1"/>
    <property type="molecule type" value="Genomic_DNA"/>
</dbReference>
<dbReference type="STRING" id="56484.A0A1Y2F9J5"/>
<name>A0A1Y2F9J5_PROLT</name>